<comment type="cofactor">
    <cofactor evidence="2">
        <name>Mn(2+)</name>
        <dbReference type="ChEBI" id="CHEBI:29035"/>
    </cofactor>
    <text evidence="2">The Mn(2+) ion enhances activity.</text>
</comment>
<dbReference type="InterPro" id="IPR036264">
    <property type="entry name" value="Bact_exopeptidase_dim_dom"/>
</dbReference>
<dbReference type="Gene3D" id="3.30.70.360">
    <property type="match status" value="1"/>
</dbReference>
<proteinExistence type="predicted"/>
<keyword evidence="2" id="KW-0464">Manganese</keyword>
<evidence type="ECO:0000313" key="4">
    <source>
        <dbReference type="EMBL" id="ATF26113.1"/>
    </source>
</evidence>
<dbReference type="OrthoDB" id="9776731at2"/>
<feature type="binding site" evidence="2">
    <location>
        <position position="95"/>
    </location>
    <ligand>
        <name>Mn(2+)</name>
        <dbReference type="ChEBI" id="CHEBI:29035"/>
        <label>2</label>
    </ligand>
</feature>
<dbReference type="RefSeq" id="WP_029090903.1">
    <property type="nucleotide sequence ID" value="NZ_CP023483.1"/>
</dbReference>
<reference evidence="4 5" key="1">
    <citation type="submission" date="2017-09" db="EMBL/GenBank/DDBJ databases">
        <title>Complete Genome Sequences of Two Strains of the Meat Spoilage Bacterium Brochothrix thermosphacta Isolated from Ground Chicken.</title>
        <authorList>
            <person name="Paoli G.C."/>
            <person name="Wijey C."/>
            <person name="Chen C.-Y."/>
            <person name="Nguyen L."/>
            <person name="Yan X."/>
            <person name="Irwin P.L."/>
        </authorList>
    </citation>
    <scope>NUCLEOTIDE SEQUENCE [LARGE SCALE GENOMIC DNA]</scope>
    <source>
        <strain evidence="4 5">BI</strain>
    </source>
</reference>
<dbReference type="PANTHER" id="PTHR11014">
    <property type="entry name" value="PEPTIDASE M20 FAMILY MEMBER"/>
    <property type="match status" value="1"/>
</dbReference>
<dbReference type="NCBIfam" id="TIGR01891">
    <property type="entry name" value="amidohydrolases"/>
    <property type="match status" value="1"/>
</dbReference>
<dbReference type="Pfam" id="PF07687">
    <property type="entry name" value="M20_dimer"/>
    <property type="match status" value="1"/>
</dbReference>
<dbReference type="Gene3D" id="3.40.630.10">
    <property type="entry name" value="Zn peptidases"/>
    <property type="match status" value="1"/>
</dbReference>
<feature type="domain" description="Peptidase M20 dimerisation" evidence="3">
    <location>
        <begin position="179"/>
        <end position="271"/>
    </location>
</feature>
<dbReference type="GO" id="GO:0019877">
    <property type="term" value="P:diaminopimelate biosynthetic process"/>
    <property type="evidence" value="ECO:0007669"/>
    <property type="project" value="UniProtKB-ARBA"/>
</dbReference>
<dbReference type="PANTHER" id="PTHR11014:SF63">
    <property type="entry name" value="METALLOPEPTIDASE, PUTATIVE (AFU_ORTHOLOGUE AFUA_6G09600)-RELATED"/>
    <property type="match status" value="1"/>
</dbReference>
<dbReference type="GO" id="GO:0046872">
    <property type="term" value="F:metal ion binding"/>
    <property type="evidence" value="ECO:0007669"/>
    <property type="project" value="UniProtKB-KW"/>
</dbReference>
<protein>
    <submittedName>
        <fullName evidence="4">Amidohydrolase</fullName>
    </submittedName>
</protein>
<organism evidence="4 5">
    <name type="scientific">Brochothrix thermosphacta</name>
    <name type="common">Microbacterium thermosphactum</name>
    <dbReference type="NCBI Taxonomy" id="2756"/>
    <lineage>
        <taxon>Bacteria</taxon>
        <taxon>Bacillati</taxon>
        <taxon>Bacillota</taxon>
        <taxon>Bacilli</taxon>
        <taxon>Bacillales</taxon>
        <taxon>Listeriaceae</taxon>
        <taxon>Brochothrix</taxon>
    </lineage>
</organism>
<evidence type="ECO:0000313" key="5">
    <source>
        <dbReference type="Proteomes" id="UP000243591"/>
    </source>
</evidence>
<dbReference type="EMBL" id="CP023483">
    <property type="protein sequence ID" value="ATF26113.1"/>
    <property type="molecule type" value="Genomic_DNA"/>
</dbReference>
<dbReference type="InterPro" id="IPR002933">
    <property type="entry name" value="Peptidase_M20"/>
</dbReference>
<gene>
    <name evidence="4" type="ORF">CNY62_06760</name>
</gene>
<sequence length="380" mass="41356">MTTFETYLIDFRHELHQHPEISKQEFETTRRIREQLIAHNIDILPLSMPTGIIAEIKGDLPGPVIALRGDIDALPIEEESNISFRSLNKGAMHACGHDLHTTVLLGAAIRLSQLKDKIKGTIRFIFQPGEEIAYGAAEMLKTHLLDDVSAIFGWHNDPELPIGTVASAHGPVTASVDAFDIKITGKGSHAAKPNEGNDPFIIAAQVLTAFQTIISRYLPSQTNAVVSITQMHGGNNRNVIPETVSLSGTVRAFDPAIVETIKKRMSQILAGLAVTNDAKIDLEWVEEFSPATNNNPELTDFATLVASESGFSTTSMSPLSIGEDFANFQLQIPGAFVFIGSGGPYALHHPKFEADDKILLPIVNYFTSLALQAPNFIANK</sequence>
<dbReference type="InterPro" id="IPR017439">
    <property type="entry name" value="Amidohydrolase"/>
</dbReference>
<dbReference type="FunFam" id="3.30.70.360:FF:000001">
    <property type="entry name" value="N-acetyldiaminopimelate deacetylase"/>
    <property type="match status" value="1"/>
</dbReference>
<dbReference type="SUPFAM" id="SSF55031">
    <property type="entry name" value="Bacterial exopeptidase dimerisation domain"/>
    <property type="match status" value="1"/>
</dbReference>
<feature type="binding site" evidence="2">
    <location>
        <position position="348"/>
    </location>
    <ligand>
        <name>Mn(2+)</name>
        <dbReference type="ChEBI" id="CHEBI:29035"/>
        <label>2</label>
    </ligand>
</feature>
<feature type="binding site" evidence="2">
    <location>
        <position position="131"/>
    </location>
    <ligand>
        <name>Mn(2+)</name>
        <dbReference type="ChEBI" id="CHEBI:29035"/>
        <label>2</label>
    </ligand>
</feature>
<dbReference type="GO" id="GO:0050118">
    <property type="term" value="F:N-acetyldiaminopimelate deacetylase activity"/>
    <property type="evidence" value="ECO:0007669"/>
    <property type="project" value="UniProtKB-ARBA"/>
</dbReference>
<dbReference type="KEGG" id="bths:CNY62_06760"/>
<dbReference type="Pfam" id="PF01546">
    <property type="entry name" value="Peptidase_M20"/>
    <property type="match status" value="1"/>
</dbReference>
<dbReference type="AlphaFoldDB" id="A0A1D2LSW8"/>
<name>A0A1D2LSW8_BROTH</name>
<accession>A0A1D2LSW8</accession>
<evidence type="ECO:0000256" key="1">
    <source>
        <dbReference type="ARBA" id="ARBA00022801"/>
    </source>
</evidence>
<keyword evidence="5" id="KW-1185">Reference proteome</keyword>
<keyword evidence="1 4" id="KW-0378">Hydrolase</keyword>
<feature type="binding site" evidence="2">
    <location>
        <position position="97"/>
    </location>
    <ligand>
        <name>Mn(2+)</name>
        <dbReference type="ChEBI" id="CHEBI:29035"/>
        <label>2</label>
    </ligand>
</feature>
<evidence type="ECO:0000256" key="2">
    <source>
        <dbReference type="PIRSR" id="PIRSR005962-1"/>
    </source>
</evidence>
<dbReference type="Proteomes" id="UP000243591">
    <property type="component" value="Chromosome"/>
</dbReference>
<dbReference type="SUPFAM" id="SSF53187">
    <property type="entry name" value="Zn-dependent exopeptidases"/>
    <property type="match status" value="1"/>
</dbReference>
<keyword evidence="2" id="KW-0479">Metal-binding</keyword>
<dbReference type="InterPro" id="IPR011650">
    <property type="entry name" value="Peptidase_M20_dimer"/>
</dbReference>
<dbReference type="PIRSF" id="PIRSF005962">
    <property type="entry name" value="Pept_M20D_amidohydro"/>
    <property type="match status" value="1"/>
</dbReference>
<feature type="binding site" evidence="2">
    <location>
        <position position="155"/>
    </location>
    <ligand>
        <name>Mn(2+)</name>
        <dbReference type="ChEBI" id="CHEBI:29035"/>
        <label>2</label>
    </ligand>
</feature>
<evidence type="ECO:0000259" key="3">
    <source>
        <dbReference type="Pfam" id="PF07687"/>
    </source>
</evidence>